<protein>
    <submittedName>
        <fullName evidence="1">Uncharacterized protein</fullName>
    </submittedName>
</protein>
<keyword evidence="2" id="KW-1185">Reference proteome</keyword>
<dbReference type="Proteomes" id="UP000001362">
    <property type="component" value="Chromosome"/>
</dbReference>
<evidence type="ECO:0000313" key="2">
    <source>
        <dbReference type="Proteomes" id="UP000001362"/>
    </source>
</evidence>
<dbReference type="HOGENOM" id="CLU_3148313_0_0_6"/>
<accession>B7J6I3</accession>
<organism evidence="1 2">
    <name type="scientific">Acidithiobacillus ferrooxidans (strain ATCC 23270 / DSM 14882 / CIP 104768 / NCIMB 8455)</name>
    <name type="common">Ferrobacillus ferrooxidans (strain ATCC 23270)</name>
    <dbReference type="NCBI Taxonomy" id="243159"/>
    <lineage>
        <taxon>Bacteria</taxon>
        <taxon>Pseudomonadati</taxon>
        <taxon>Pseudomonadota</taxon>
        <taxon>Acidithiobacillia</taxon>
        <taxon>Acidithiobacillales</taxon>
        <taxon>Acidithiobacillaceae</taxon>
        <taxon>Acidithiobacillus</taxon>
    </lineage>
</organism>
<gene>
    <name evidence="1" type="ordered locus">AFE_0767</name>
</gene>
<dbReference type="KEGG" id="afr:AFE_0767"/>
<reference evidence="1 2" key="1">
    <citation type="journal article" date="2008" name="BMC Genomics">
        <title>Acidithiobacillus ferrooxidans metabolism: from genome sequence to industrial applications.</title>
        <authorList>
            <person name="Valdes J."/>
            <person name="Pedroso I."/>
            <person name="Quatrini R."/>
            <person name="Dodson R.J."/>
            <person name="Tettelin H."/>
            <person name="Blake R.II."/>
            <person name="Eisen J.A."/>
            <person name="Holmes D.S."/>
        </authorList>
    </citation>
    <scope>NUCLEOTIDE SEQUENCE [LARGE SCALE GENOMIC DNA]</scope>
    <source>
        <strain evidence="2">ATCC 23270 / DSM 14882 / CIP 104768 / NCIMB 8455</strain>
    </source>
</reference>
<dbReference type="PaxDb" id="243159-AFE_0767"/>
<evidence type="ECO:0000313" key="1">
    <source>
        <dbReference type="EMBL" id="ACK80855.1"/>
    </source>
</evidence>
<dbReference type="STRING" id="243159.AFE_0767"/>
<proteinExistence type="predicted"/>
<dbReference type="EMBL" id="CP001219">
    <property type="protein sequence ID" value="ACK80855.1"/>
    <property type="molecule type" value="Genomic_DNA"/>
</dbReference>
<dbReference type="AlphaFoldDB" id="B7J6I3"/>
<sequence length="48" mass="5352">MDGYEGCTIIVQYSIICTKKEVANLSVFDKCMILMAVYSMGVNGMFYA</sequence>
<name>B7J6I3_ACIF2</name>